<gene>
    <name evidence="9" type="ORF">DL546_000158</name>
</gene>
<reference evidence="9 10" key="1">
    <citation type="submission" date="2018-08" db="EMBL/GenBank/DDBJ databases">
        <title>Draft genome of the lignicolous fungus Coniochaeta pulveracea.</title>
        <authorList>
            <person name="Borstlap C.J."/>
            <person name="De Witt R.N."/>
            <person name="Botha A."/>
            <person name="Volschenk H."/>
        </authorList>
    </citation>
    <scope>NUCLEOTIDE SEQUENCE [LARGE SCALE GENOMIC DNA]</scope>
    <source>
        <strain evidence="9 10">CAB683</strain>
    </source>
</reference>
<dbReference type="SUPFAM" id="SSF48264">
    <property type="entry name" value="Cytochrome P450"/>
    <property type="match status" value="1"/>
</dbReference>
<dbReference type="EMBL" id="QVQW01000152">
    <property type="protein sequence ID" value="RKU39763.1"/>
    <property type="molecule type" value="Genomic_DNA"/>
</dbReference>
<evidence type="ECO:0000256" key="2">
    <source>
        <dbReference type="ARBA" id="ARBA00004389"/>
    </source>
</evidence>
<keyword evidence="8" id="KW-0472">Membrane</keyword>
<dbReference type="GO" id="GO:0005506">
    <property type="term" value="F:iron ion binding"/>
    <property type="evidence" value="ECO:0007669"/>
    <property type="project" value="InterPro"/>
</dbReference>
<dbReference type="Pfam" id="PF00067">
    <property type="entry name" value="p450"/>
    <property type="match status" value="1"/>
</dbReference>
<accession>A0A420XVR7</accession>
<dbReference type="InterPro" id="IPR036396">
    <property type="entry name" value="Cyt_P450_sf"/>
</dbReference>
<dbReference type="Proteomes" id="UP000275385">
    <property type="component" value="Unassembled WGS sequence"/>
</dbReference>
<dbReference type="GO" id="GO:0004497">
    <property type="term" value="F:monooxygenase activity"/>
    <property type="evidence" value="ECO:0007669"/>
    <property type="project" value="UniProtKB-KW"/>
</dbReference>
<evidence type="ECO:0000256" key="5">
    <source>
        <dbReference type="ARBA" id="ARBA00022723"/>
    </source>
</evidence>
<protein>
    <recommendedName>
        <fullName evidence="11">Cytochrome P450</fullName>
    </recommendedName>
</protein>
<keyword evidence="5" id="KW-0479">Metal-binding</keyword>
<dbReference type="PANTHER" id="PTHR24306">
    <property type="match status" value="1"/>
</dbReference>
<evidence type="ECO:0000256" key="3">
    <source>
        <dbReference type="ARBA" id="ARBA00010617"/>
    </source>
</evidence>
<keyword evidence="7" id="KW-0560">Oxidoreductase</keyword>
<feature type="transmembrane region" description="Helical" evidence="8">
    <location>
        <begin position="20"/>
        <end position="38"/>
    </location>
</feature>
<dbReference type="PANTHER" id="PTHR24306:SF8">
    <property type="entry name" value="P450, PUTATIVE (EUROFUNG)-RELATED"/>
    <property type="match status" value="1"/>
</dbReference>
<proteinExistence type="inferred from homology"/>
<evidence type="ECO:0000256" key="8">
    <source>
        <dbReference type="SAM" id="Phobius"/>
    </source>
</evidence>
<organism evidence="9 10">
    <name type="scientific">Coniochaeta pulveracea</name>
    <dbReference type="NCBI Taxonomy" id="177199"/>
    <lineage>
        <taxon>Eukaryota</taxon>
        <taxon>Fungi</taxon>
        <taxon>Dikarya</taxon>
        <taxon>Ascomycota</taxon>
        <taxon>Pezizomycotina</taxon>
        <taxon>Sordariomycetes</taxon>
        <taxon>Sordariomycetidae</taxon>
        <taxon>Coniochaetales</taxon>
        <taxon>Coniochaetaceae</taxon>
        <taxon>Coniochaeta</taxon>
    </lineage>
</organism>
<keyword evidence="8" id="KW-1133">Transmembrane helix</keyword>
<dbReference type="InterPro" id="IPR002403">
    <property type="entry name" value="Cyt_P450_E_grp-IV"/>
</dbReference>
<dbReference type="OrthoDB" id="3366823at2759"/>
<dbReference type="GO" id="GO:0005789">
    <property type="term" value="C:endoplasmic reticulum membrane"/>
    <property type="evidence" value="ECO:0007669"/>
    <property type="project" value="UniProtKB-SubCell"/>
</dbReference>
<evidence type="ECO:0000256" key="4">
    <source>
        <dbReference type="ARBA" id="ARBA00022516"/>
    </source>
</evidence>
<dbReference type="AlphaFoldDB" id="A0A420XVR7"/>
<comment type="cofactor">
    <cofactor evidence="1">
        <name>heme</name>
        <dbReference type="ChEBI" id="CHEBI:30413"/>
    </cofactor>
</comment>
<evidence type="ECO:0000313" key="9">
    <source>
        <dbReference type="EMBL" id="RKU39763.1"/>
    </source>
</evidence>
<dbReference type="InterPro" id="IPR001128">
    <property type="entry name" value="Cyt_P450"/>
</dbReference>
<keyword evidence="4" id="KW-0443">Lipid metabolism</keyword>
<comment type="subcellular location">
    <subcellularLocation>
        <location evidence="2">Endoplasmic reticulum membrane</location>
        <topology evidence="2">Single-pass membrane protein</topology>
    </subcellularLocation>
</comment>
<evidence type="ECO:0000256" key="7">
    <source>
        <dbReference type="ARBA" id="ARBA00023033"/>
    </source>
</evidence>
<sequence length="527" mass="58782">MVDEPLAVGQRVLNIAKDAPTLHKVIALITAVVLYLLLRPANSSSQRPIARLPVWVPIEIAASAYLLTSSPLFSRLLSLLRRGTGSLFGLSTKHQLLYNSPDVDRIFADGRRLSTLHVGYSLIVRVFGGTMDAEFEKKMLPTYKKLYPPVERVFLNEANATSAIERGDVPGKTARLVSLTGEPADREIWERSAECRLVSPDAVEANLHALTRDFGAAIAIPLLYGQDFMDRYDTLLSDFWKFDNDAFPLLVVGAPTWLPLKSFQEGLRARERLREQMMALYTRIDQYALGQPVDLGADLSDISTVALERSKVYREAGIEPRQRGEVDFSLLWGQNANTQPLVFWLLANIYATPRLLADLRKETAEHVKVLRTNPPSITGLDIPALMRDCPLLKSALFEVYRLYNEATSIRYVSSTMTLSEGGHTHTLPGGSFLSAPHAVTQRDPTLYPEPEKFIPDRFLETDAETGQRVARSLAEREILAIVACIMALWDMEPANGGEWELPGMRPGTGAMCPLNDIKVVLRRRKVT</sequence>
<keyword evidence="8" id="KW-0812">Transmembrane</keyword>
<comment type="similarity">
    <text evidence="3">Belongs to the cytochrome P450 family.</text>
</comment>
<keyword evidence="4" id="KW-0444">Lipid biosynthesis</keyword>
<evidence type="ECO:0000313" key="10">
    <source>
        <dbReference type="Proteomes" id="UP000275385"/>
    </source>
</evidence>
<keyword evidence="10" id="KW-1185">Reference proteome</keyword>
<feature type="transmembrane region" description="Helical" evidence="8">
    <location>
        <begin position="50"/>
        <end position="68"/>
    </location>
</feature>
<name>A0A420XVR7_9PEZI</name>
<dbReference type="STRING" id="177199.A0A420XVR7"/>
<evidence type="ECO:0008006" key="11">
    <source>
        <dbReference type="Google" id="ProtNLM"/>
    </source>
</evidence>
<dbReference type="Gene3D" id="1.10.630.10">
    <property type="entry name" value="Cytochrome P450"/>
    <property type="match status" value="1"/>
</dbReference>
<keyword evidence="7" id="KW-0503">Monooxygenase</keyword>
<dbReference type="GO" id="GO:0020037">
    <property type="term" value="F:heme binding"/>
    <property type="evidence" value="ECO:0007669"/>
    <property type="project" value="InterPro"/>
</dbReference>
<dbReference type="PRINTS" id="PR00465">
    <property type="entry name" value="EP450IV"/>
</dbReference>
<keyword evidence="6" id="KW-0408">Iron</keyword>
<dbReference type="GO" id="GO:0016705">
    <property type="term" value="F:oxidoreductase activity, acting on paired donors, with incorporation or reduction of molecular oxygen"/>
    <property type="evidence" value="ECO:0007669"/>
    <property type="project" value="InterPro"/>
</dbReference>
<evidence type="ECO:0000256" key="1">
    <source>
        <dbReference type="ARBA" id="ARBA00001971"/>
    </source>
</evidence>
<evidence type="ECO:0000256" key="6">
    <source>
        <dbReference type="ARBA" id="ARBA00023004"/>
    </source>
</evidence>
<comment type="caution">
    <text evidence="9">The sequence shown here is derived from an EMBL/GenBank/DDBJ whole genome shotgun (WGS) entry which is preliminary data.</text>
</comment>